<organism evidence="2 3">
    <name type="scientific">Rhizobium meliloti</name>
    <name type="common">Ensifer meliloti</name>
    <name type="synonym">Sinorhizobium meliloti</name>
    <dbReference type="NCBI Taxonomy" id="382"/>
    <lineage>
        <taxon>Bacteria</taxon>
        <taxon>Pseudomonadati</taxon>
        <taxon>Pseudomonadota</taxon>
        <taxon>Alphaproteobacteria</taxon>
        <taxon>Hyphomicrobiales</taxon>
        <taxon>Rhizobiaceae</taxon>
        <taxon>Sinorhizobium/Ensifer group</taxon>
        <taxon>Sinorhizobium</taxon>
    </lineage>
</organism>
<reference evidence="2 3" key="1">
    <citation type="submission" date="2017-06" db="EMBL/GenBank/DDBJ databases">
        <title>Ensifer strains isolated from leguminous trees and herbs display diverse denitrification phenotypes with some acting as strong N2O sinks.</title>
        <authorList>
            <person name="Woliy K."/>
            <person name="Mania D."/>
            <person name="Bakken L.R."/>
            <person name="Frostegard A."/>
        </authorList>
    </citation>
    <scope>NUCLEOTIDE SEQUENCE [LARGE SCALE GENOMIC DNA]</scope>
    <source>
        <strain evidence="2 3">AC50a</strain>
    </source>
</reference>
<proteinExistence type="predicted"/>
<dbReference type="AlphaFoldDB" id="A0A2J0YTD2"/>
<evidence type="ECO:0000313" key="2">
    <source>
        <dbReference type="EMBL" id="PJR09109.1"/>
    </source>
</evidence>
<protein>
    <submittedName>
        <fullName evidence="2">Uncharacterized protein</fullName>
    </submittedName>
</protein>
<keyword evidence="1" id="KW-1133">Transmembrane helix</keyword>
<evidence type="ECO:0000256" key="1">
    <source>
        <dbReference type="SAM" id="Phobius"/>
    </source>
</evidence>
<comment type="caution">
    <text evidence="2">The sequence shown here is derived from an EMBL/GenBank/DDBJ whole genome shotgun (WGS) entry which is preliminary data.</text>
</comment>
<name>A0A2J0YTD2_RHIML</name>
<gene>
    <name evidence="2" type="ORF">CEJ86_31820</name>
</gene>
<evidence type="ECO:0000313" key="3">
    <source>
        <dbReference type="Proteomes" id="UP000231987"/>
    </source>
</evidence>
<accession>A0A2J0YTD2</accession>
<keyword evidence="1" id="KW-0472">Membrane</keyword>
<dbReference type="Proteomes" id="UP000231987">
    <property type="component" value="Unassembled WGS sequence"/>
</dbReference>
<feature type="transmembrane region" description="Helical" evidence="1">
    <location>
        <begin position="30"/>
        <end position="56"/>
    </location>
</feature>
<dbReference type="EMBL" id="NJGD01000033">
    <property type="protein sequence ID" value="PJR09109.1"/>
    <property type="molecule type" value="Genomic_DNA"/>
</dbReference>
<keyword evidence="1" id="KW-0812">Transmembrane</keyword>
<sequence length="129" mass="13477">MATALAMIVAQAFAARVFRWKAARLLGVGAVTAVIAMLIYTLVTTCSAIFATLILLGVPGSVSGGNNPACNSLFGCGSCMESFGKSVIAAALPSGRQAGRPCAHTKRRFTVRSTVACLAFINERQQYNC</sequence>